<evidence type="ECO:0000313" key="2">
    <source>
        <dbReference type="Proteomes" id="UP001430990"/>
    </source>
</evidence>
<dbReference type="Proteomes" id="UP001430990">
    <property type="component" value="Chromosome"/>
</dbReference>
<dbReference type="EMBL" id="CP088100">
    <property type="protein sequence ID" value="UFW83540.1"/>
    <property type="molecule type" value="Genomic_DNA"/>
</dbReference>
<evidence type="ECO:0000313" key="1">
    <source>
        <dbReference type="EMBL" id="UFW83540.1"/>
    </source>
</evidence>
<name>A0ABY3QCC3_9BRAD</name>
<gene>
    <name evidence="1" type="ORF">BjapCC829_26675</name>
</gene>
<keyword evidence="2" id="KW-1185">Reference proteome</keyword>
<protein>
    <recommendedName>
        <fullName evidence="3">PilZ domain-containing protein</fullName>
    </recommendedName>
</protein>
<accession>A0ABY3QCC3</accession>
<proteinExistence type="predicted"/>
<sequence length="76" mass="8394">MANERRRNVYAAQILVDGSPVRCKVRHLTDSSAIVQIDNAPFVPAAFGLRVPSAGLDIDCSVVWRDGRRLAVKFLN</sequence>
<evidence type="ECO:0008006" key="3">
    <source>
        <dbReference type="Google" id="ProtNLM"/>
    </source>
</evidence>
<dbReference type="RefSeq" id="WP_187387678.1">
    <property type="nucleotide sequence ID" value="NZ_CP088100.1"/>
</dbReference>
<reference evidence="1" key="1">
    <citation type="submission" date="2021-11" db="EMBL/GenBank/DDBJ databases">
        <title>Australian commercial rhizobial inoculants.</title>
        <authorList>
            <person name="Kohlmeier M.G."/>
            <person name="O'Hara G.W."/>
            <person name="Colombi E."/>
            <person name="Ramsay J.P."/>
            <person name="Terpolilli J."/>
        </authorList>
    </citation>
    <scope>NUCLEOTIDE SEQUENCE</scope>
    <source>
        <strain evidence="1">CC829</strain>
    </source>
</reference>
<organism evidence="1 2">
    <name type="scientific">Bradyrhizobium barranii</name>
    <dbReference type="NCBI Taxonomy" id="2992140"/>
    <lineage>
        <taxon>Bacteria</taxon>
        <taxon>Pseudomonadati</taxon>
        <taxon>Pseudomonadota</taxon>
        <taxon>Alphaproteobacteria</taxon>
        <taxon>Hyphomicrobiales</taxon>
        <taxon>Nitrobacteraceae</taxon>
        <taxon>Bradyrhizobium</taxon>
    </lineage>
</organism>